<dbReference type="InterPro" id="IPR027417">
    <property type="entry name" value="P-loop_NTPase"/>
</dbReference>
<evidence type="ECO:0000256" key="7">
    <source>
        <dbReference type="ARBA" id="ARBA00022967"/>
    </source>
</evidence>
<dbReference type="NCBIfam" id="TIGR02546">
    <property type="entry name" value="III_secr_ATP"/>
    <property type="match status" value="1"/>
</dbReference>
<keyword evidence="3" id="KW-0963">Cytoplasm</keyword>
<dbReference type="NCBIfam" id="TIGR01026">
    <property type="entry name" value="fliI_yscN"/>
    <property type="match status" value="1"/>
</dbReference>
<keyword evidence="4" id="KW-0547">Nucleotide-binding</keyword>
<dbReference type="InterPro" id="IPR003593">
    <property type="entry name" value="AAA+_ATPase"/>
</dbReference>
<comment type="caution">
    <text evidence="15">The sequence shown here is derived from an EMBL/GenBank/DDBJ whole genome shotgun (WGS) entry which is preliminary data.</text>
</comment>
<dbReference type="EC" id="7.4.2.8" evidence="11"/>
<dbReference type="Pfam" id="PF02874">
    <property type="entry name" value="ATP-synt_ab_N"/>
    <property type="match status" value="1"/>
</dbReference>
<protein>
    <recommendedName>
        <fullName evidence="12">Type 3 secretion system ATPase</fullName>
        <ecNumber evidence="11">7.4.2.8</ecNumber>
    </recommendedName>
</protein>
<keyword evidence="2" id="KW-0813">Transport</keyword>
<keyword evidence="8" id="KW-0843">Virulence</keyword>
<dbReference type="RefSeq" id="WP_229534357.1">
    <property type="nucleotide sequence ID" value="NZ_JAJHJB010000006.1"/>
</dbReference>
<dbReference type="Gene3D" id="3.40.50.12240">
    <property type="match status" value="1"/>
</dbReference>
<comment type="subcellular location">
    <subcellularLocation>
        <location evidence="1">Cytoplasm</location>
    </subcellularLocation>
</comment>
<keyword evidence="16" id="KW-1185">Reference proteome</keyword>
<evidence type="ECO:0000256" key="4">
    <source>
        <dbReference type="ARBA" id="ARBA00022741"/>
    </source>
</evidence>
<evidence type="ECO:0000256" key="9">
    <source>
        <dbReference type="ARBA" id="ARBA00023065"/>
    </source>
</evidence>
<evidence type="ECO:0000256" key="1">
    <source>
        <dbReference type="ARBA" id="ARBA00004496"/>
    </source>
</evidence>
<dbReference type="CDD" id="cd01136">
    <property type="entry name" value="ATPase_flagellum-secretory_path_III"/>
    <property type="match status" value="1"/>
</dbReference>
<evidence type="ECO:0000256" key="6">
    <source>
        <dbReference type="ARBA" id="ARBA00022927"/>
    </source>
</evidence>
<evidence type="ECO:0000256" key="11">
    <source>
        <dbReference type="ARBA" id="ARBA00024382"/>
    </source>
</evidence>
<evidence type="ECO:0000256" key="5">
    <source>
        <dbReference type="ARBA" id="ARBA00022840"/>
    </source>
</evidence>
<dbReference type="PANTHER" id="PTHR15184">
    <property type="entry name" value="ATP SYNTHASE"/>
    <property type="match status" value="1"/>
</dbReference>
<accession>A0ABS8HP19</accession>
<dbReference type="InterPro" id="IPR020003">
    <property type="entry name" value="ATPase_a/bsu_AS"/>
</dbReference>
<keyword evidence="5" id="KW-0067">ATP-binding</keyword>
<proteinExistence type="inferred from homology"/>
<dbReference type="InterPro" id="IPR050053">
    <property type="entry name" value="ATPase_alpha/beta_chains"/>
</dbReference>
<dbReference type="Pfam" id="PF00006">
    <property type="entry name" value="ATP-synt_ab"/>
    <property type="match status" value="1"/>
</dbReference>
<gene>
    <name evidence="15" type="primary">fliI</name>
    <name evidence="15" type="ORF">LMF89_06190</name>
</gene>
<dbReference type="EMBL" id="JAJHJB010000006">
    <property type="protein sequence ID" value="MCC5464947.1"/>
    <property type="molecule type" value="Genomic_DNA"/>
</dbReference>
<dbReference type="Pfam" id="PF18269">
    <property type="entry name" value="T3SS_ATPase_C"/>
    <property type="match status" value="1"/>
</dbReference>
<sequence>MKSFDNEKYLNVIQSAETMKIAGKITQIVGLVIESQGPSVNLGDLCYISPRNAGDAIPAEVVGFRHNRVLLMPIGEMQGIGPGCEVFSAHQSLKVNVGHHLLGRILDGLGNPMDDKGPLAIKEEYPLHSAPPHPLSRRRIEKKLSVGVRAIDGLITLGRGQRIGIMAGSGVGKSTLLGMIARNTEADINVIALVGERGREVREFIERDLGEEGLKRSVVVVATSDQPALVRIKGAMTATAIAEYFRDQGLDVVLMMDSVTRFAMAQREVGLTVGEPPATRGYTPSVFAMLPKLLERSGTGENGSITGIYTVLVDGDDMNEPIADAVRSILDGHIVLDRGIAAQNHYPAIDVLGSVSRVMLDIVENEHYKAAQKMRSIMATYREAEDLINIGAYATGSNVNIDNAIAAIDSVKTFLQQDVFEKMSADETIEKLLSLTS</sequence>
<reference evidence="15" key="1">
    <citation type="submission" date="2021-11" db="EMBL/GenBank/DDBJ databases">
        <title>Description of a new species Pelosinus isolated from the bottom sediments of Lake Baikal.</title>
        <authorList>
            <person name="Zakharyuk A."/>
        </authorList>
    </citation>
    <scope>NUCLEOTIDE SEQUENCE</scope>
    <source>
        <strain evidence="15">Bkl1</strain>
    </source>
</reference>
<dbReference type="InterPro" id="IPR013380">
    <property type="entry name" value="ATPase_T3SS_SctN"/>
</dbReference>
<dbReference type="InterPro" id="IPR020005">
    <property type="entry name" value="FliI_clade1"/>
</dbReference>
<dbReference type="PANTHER" id="PTHR15184:SF9">
    <property type="entry name" value="SPI-1 TYPE 3 SECRETION SYSTEM ATPASE"/>
    <property type="match status" value="1"/>
</dbReference>
<dbReference type="CDD" id="cd18117">
    <property type="entry name" value="ATP-synt_flagellum-secretory_path_III_N"/>
    <property type="match status" value="1"/>
</dbReference>
<keyword evidence="15" id="KW-0282">Flagellum</keyword>
<dbReference type="Proteomes" id="UP001165492">
    <property type="component" value="Unassembled WGS sequence"/>
</dbReference>
<evidence type="ECO:0000256" key="8">
    <source>
        <dbReference type="ARBA" id="ARBA00023026"/>
    </source>
</evidence>
<dbReference type="NCBIfam" id="TIGR03497">
    <property type="entry name" value="FliI_clade2"/>
    <property type="match status" value="1"/>
</dbReference>
<organism evidence="15 16">
    <name type="scientific">Pelosinus baikalensis</name>
    <dbReference type="NCBI Taxonomy" id="2892015"/>
    <lineage>
        <taxon>Bacteria</taxon>
        <taxon>Bacillati</taxon>
        <taxon>Bacillota</taxon>
        <taxon>Negativicutes</taxon>
        <taxon>Selenomonadales</taxon>
        <taxon>Sporomusaceae</taxon>
        <taxon>Pelosinus</taxon>
    </lineage>
</organism>
<keyword evidence="15" id="KW-0966">Cell projection</keyword>
<dbReference type="SMART" id="SM00382">
    <property type="entry name" value="AAA"/>
    <property type="match status" value="1"/>
</dbReference>
<dbReference type="InterPro" id="IPR004100">
    <property type="entry name" value="ATPase_F1/V1/A1_a/bsu_N"/>
</dbReference>
<evidence type="ECO:0000256" key="3">
    <source>
        <dbReference type="ARBA" id="ARBA00022490"/>
    </source>
</evidence>
<keyword evidence="6" id="KW-0653">Protein transport</keyword>
<dbReference type="NCBIfam" id="TIGR03496">
    <property type="entry name" value="FliI_clade1"/>
    <property type="match status" value="1"/>
</dbReference>
<evidence type="ECO:0000256" key="2">
    <source>
        <dbReference type="ARBA" id="ARBA00022448"/>
    </source>
</evidence>
<evidence type="ECO:0000256" key="13">
    <source>
        <dbReference type="ARBA" id="ARBA00034006"/>
    </source>
</evidence>
<keyword evidence="9" id="KW-0406">Ion transport</keyword>
<keyword evidence="7" id="KW-1278">Translocase</keyword>
<comment type="similarity">
    <text evidence="10">Belongs to the ATPase alpha/beta chains family. T3SS ATPase subfamily.</text>
</comment>
<evidence type="ECO:0000313" key="16">
    <source>
        <dbReference type="Proteomes" id="UP001165492"/>
    </source>
</evidence>
<dbReference type="InterPro" id="IPR040627">
    <property type="entry name" value="T3SS_ATPase_C"/>
</dbReference>
<dbReference type="SUPFAM" id="SSF52540">
    <property type="entry name" value="P-loop containing nucleoside triphosphate hydrolases"/>
    <property type="match status" value="1"/>
</dbReference>
<name>A0ABS8HP19_9FIRM</name>
<evidence type="ECO:0000259" key="14">
    <source>
        <dbReference type="SMART" id="SM00382"/>
    </source>
</evidence>
<dbReference type="InterPro" id="IPR005714">
    <property type="entry name" value="ATPase_T3SS_FliI/YscN"/>
</dbReference>
<dbReference type="PROSITE" id="PS00152">
    <property type="entry name" value="ATPASE_ALPHA_BETA"/>
    <property type="match status" value="1"/>
</dbReference>
<dbReference type="InterPro" id="IPR022425">
    <property type="entry name" value="FliI_clade2"/>
</dbReference>
<keyword evidence="15" id="KW-0969">Cilium</keyword>
<comment type="catalytic activity">
    <reaction evidence="13">
        <text>ATP + H2O + cellular proteinSide 1 = ADP + phosphate + cellular proteinSide 2.</text>
        <dbReference type="EC" id="7.4.2.8"/>
    </reaction>
</comment>
<evidence type="ECO:0000256" key="10">
    <source>
        <dbReference type="ARBA" id="ARBA00024342"/>
    </source>
</evidence>
<evidence type="ECO:0000313" key="15">
    <source>
        <dbReference type="EMBL" id="MCC5464947.1"/>
    </source>
</evidence>
<feature type="domain" description="AAA+ ATPase" evidence="14">
    <location>
        <begin position="159"/>
        <end position="341"/>
    </location>
</feature>
<evidence type="ECO:0000256" key="12">
    <source>
        <dbReference type="ARBA" id="ARBA00024442"/>
    </source>
</evidence>
<dbReference type="InterPro" id="IPR000194">
    <property type="entry name" value="ATPase_F1/V1/A1_a/bsu_nucl-bd"/>
</dbReference>